<name>A0A8T9BNI3_9HELO</name>
<dbReference type="OrthoDB" id="2123952at2759"/>
<evidence type="ECO:0000256" key="3">
    <source>
        <dbReference type="ARBA" id="ARBA00022833"/>
    </source>
</evidence>
<evidence type="ECO:0000256" key="4">
    <source>
        <dbReference type="ARBA" id="ARBA00023015"/>
    </source>
</evidence>
<dbReference type="Gene3D" id="4.10.240.10">
    <property type="entry name" value="Zn(2)-C6 fungal-type DNA-binding domain"/>
    <property type="match status" value="1"/>
</dbReference>
<dbReference type="PANTHER" id="PTHR31313:SF4">
    <property type="entry name" value="CONIDIAL DEVELOPMENT PROTEIN FLUFFY"/>
    <property type="match status" value="1"/>
</dbReference>
<comment type="subcellular location">
    <subcellularLocation>
        <location evidence="1">Nucleus</location>
    </subcellularLocation>
</comment>
<gene>
    <name evidence="10" type="primary">nit-4_0</name>
    <name evidence="10" type="ORF">LARI1_G000474</name>
</gene>
<feature type="region of interest" description="Disordered" evidence="8">
    <location>
        <begin position="128"/>
        <end position="148"/>
    </location>
</feature>
<evidence type="ECO:0000313" key="11">
    <source>
        <dbReference type="Proteomes" id="UP000469559"/>
    </source>
</evidence>
<reference evidence="10 11" key="1">
    <citation type="submission" date="2018-05" db="EMBL/GenBank/DDBJ databases">
        <title>Whole genome sequencing for identification of molecular markers to develop diagnostic detection tools for the regulated plant pathogen Lachnellula willkommii.</title>
        <authorList>
            <person name="Giroux E."/>
            <person name="Bilodeau G."/>
        </authorList>
    </citation>
    <scope>NUCLEOTIDE SEQUENCE [LARGE SCALE GENOMIC DNA]</scope>
    <source>
        <strain evidence="10 11">CBS 203.66</strain>
    </source>
</reference>
<dbReference type="CDD" id="cd00067">
    <property type="entry name" value="GAL4"/>
    <property type="match status" value="1"/>
</dbReference>
<evidence type="ECO:0000256" key="1">
    <source>
        <dbReference type="ARBA" id="ARBA00004123"/>
    </source>
</evidence>
<evidence type="ECO:0000313" key="10">
    <source>
        <dbReference type="EMBL" id="TVY21547.1"/>
    </source>
</evidence>
<dbReference type="SMART" id="SM00906">
    <property type="entry name" value="Fungal_trans"/>
    <property type="match status" value="1"/>
</dbReference>
<dbReference type="Proteomes" id="UP000469559">
    <property type="component" value="Unassembled WGS sequence"/>
</dbReference>
<dbReference type="InterPro" id="IPR036864">
    <property type="entry name" value="Zn2-C6_fun-type_DNA-bd_sf"/>
</dbReference>
<dbReference type="PANTHER" id="PTHR31313">
    <property type="entry name" value="TY1 ENHANCER ACTIVATOR"/>
    <property type="match status" value="1"/>
</dbReference>
<keyword evidence="11" id="KW-1185">Reference proteome</keyword>
<dbReference type="GO" id="GO:0006351">
    <property type="term" value="P:DNA-templated transcription"/>
    <property type="evidence" value="ECO:0007669"/>
    <property type="project" value="InterPro"/>
</dbReference>
<dbReference type="GO" id="GO:0005634">
    <property type="term" value="C:nucleus"/>
    <property type="evidence" value="ECO:0007669"/>
    <property type="project" value="UniProtKB-SubCell"/>
</dbReference>
<keyword evidence="7" id="KW-0539">Nucleus</keyword>
<evidence type="ECO:0000256" key="5">
    <source>
        <dbReference type="ARBA" id="ARBA00023125"/>
    </source>
</evidence>
<dbReference type="GO" id="GO:0000981">
    <property type="term" value="F:DNA-binding transcription factor activity, RNA polymerase II-specific"/>
    <property type="evidence" value="ECO:0007669"/>
    <property type="project" value="InterPro"/>
</dbReference>
<dbReference type="Pfam" id="PF04082">
    <property type="entry name" value="Fungal_trans"/>
    <property type="match status" value="1"/>
</dbReference>
<evidence type="ECO:0000256" key="7">
    <source>
        <dbReference type="ARBA" id="ARBA00023242"/>
    </source>
</evidence>
<accession>A0A8T9BNI3</accession>
<evidence type="ECO:0000256" key="6">
    <source>
        <dbReference type="ARBA" id="ARBA00023163"/>
    </source>
</evidence>
<evidence type="ECO:0000256" key="2">
    <source>
        <dbReference type="ARBA" id="ARBA00022723"/>
    </source>
</evidence>
<organism evidence="10 11">
    <name type="scientific">Lachnellula arida</name>
    <dbReference type="NCBI Taxonomy" id="1316785"/>
    <lineage>
        <taxon>Eukaryota</taxon>
        <taxon>Fungi</taxon>
        <taxon>Dikarya</taxon>
        <taxon>Ascomycota</taxon>
        <taxon>Pezizomycotina</taxon>
        <taxon>Leotiomycetes</taxon>
        <taxon>Helotiales</taxon>
        <taxon>Lachnaceae</taxon>
        <taxon>Lachnellula</taxon>
    </lineage>
</organism>
<keyword evidence="3" id="KW-0862">Zinc</keyword>
<dbReference type="GO" id="GO:0003677">
    <property type="term" value="F:DNA binding"/>
    <property type="evidence" value="ECO:0007669"/>
    <property type="project" value="UniProtKB-KW"/>
</dbReference>
<feature type="domain" description="Xylanolytic transcriptional activator regulatory" evidence="9">
    <location>
        <begin position="403"/>
        <end position="478"/>
    </location>
</feature>
<dbReference type="InterPro" id="IPR001138">
    <property type="entry name" value="Zn2Cys6_DnaBD"/>
</dbReference>
<keyword evidence="5" id="KW-0238">DNA-binding</keyword>
<dbReference type="GO" id="GO:0008270">
    <property type="term" value="F:zinc ion binding"/>
    <property type="evidence" value="ECO:0007669"/>
    <property type="project" value="InterPro"/>
</dbReference>
<dbReference type="CDD" id="cd12148">
    <property type="entry name" value="fungal_TF_MHR"/>
    <property type="match status" value="1"/>
</dbReference>
<proteinExistence type="predicted"/>
<dbReference type="InterPro" id="IPR007219">
    <property type="entry name" value="XnlR_reg_dom"/>
</dbReference>
<keyword evidence="2" id="KW-0479">Metal-binding</keyword>
<sequence length="769" mass="85611">MADSSSSNLKRRRGLGIVTPNACTECRKKRAKVTPREESRFLQHIANTALQCDGQAPCGRCVSQKGATCVYEVPVRQSKEHMRSEIEQLREQQKQTGRVLTALVSNNESENILKQLRDGASLEDVAEQLERSGSIPSPSGGGHTTTFNQYSDHQAIRSALQPARNLGRLGPSNFASTDVQGLDLQPTGQDMGSAWSAWGSEGQTQDFSGGSQADSMNWSPDGMPYSSHNPNYPLVGTWNQPAGSSQNSLIQFSRGQGQEIILGQKFGVHHTEDLVTDSQFTGSWTSVTSDKALVEHLMALYFCWEYPTFATLNKEHFLEDYKTGRQRYCSSLLINAILALGCRFSDQVQSQLNTQDSDSAGDQFFAEAKRLFEAETDRHVLTTIQALGLMSIREVSCDRSSQSLFYSGQSIRLAREMGLHRKSEDEESADSQENQAVRSATFWGAFSLDQAWSLSIGRLPHFSRDMVLVAKPDIVDEVEASDWVPYTDDGAPFERSCTQPSNIRSVYKTFCELSEIVHQTMYTLYTPGSPVTGKKLLDIYTKYLNWYDSIPTALRLGQNFTPAVLFAHMYYHFAILLLFRPFIKLDIIGSGLSPRNVCSQAAEAITTLVNSYSKLYTLRRTPSFVPCFVLTSSIAHVVTLGTTKVGRELLQQGIQDLREMQTCHGFAVRALDILHYLISAWEVDFSMKAESLEEELKYKQNPRSLCRASASSMNQFCPNVQGVDSTLGPVKQDENPLFWPFPLQGTPLLNIGAELESSGFRMLEVDDAT</sequence>
<dbReference type="AlphaFoldDB" id="A0A8T9BNI3"/>
<dbReference type="EMBL" id="QGMF01000013">
    <property type="protein sequence ID" value="TVY21547.1"/>
    <property type="molecule type" value="Genomic_DNA"/>
</dbReference>
<comment type="caution">
    <text evidence="10">The sequence shown here is derived from an EMBL/GenBank/DDBJ whole genome shotgun (WGS) entry which is preliminary data.</text>
</comment>
<protein>
    <submittedName>
        <fullName evidence="10">Nitrogen assimilation transcription factor nit-4</fullName>
    </submittedName>
</protein>
<evidence type="ECO:0000256" key="8">
    <source>
        <dbReference type="SAM" id="MobiDB-lite"/>
    </source>
</evidence>
<dbReference type="InterPro" id="IPR051615">
    <property type="entry name" value="Transcr_Regulatory_Elem"/>
</dbReference>
<evidence type="ECO:0000259" key="9">
    <source>
        <dbReference type="SMART" id="SM00906"/>
    </source>
</evidence>
<keyword evidence="4" id="KW-0805">Transcription regulation</keyword>
<keyword evidence="6" id="KW-0804">Transcription</keyword>